<dbReference type="AlphaFoldDB" id="R7V512"/>
<dbReference type="InterPro" id="IPR054537">
    <property type="entry name" value="HECA_N"/>
</dbReference>
<dbReference type="Pfam" id="PF15353">
    <property type="entry name" value="HECA_N"/>
    <property type="match status" value="1"/>
</dbReference>
<protein>
    <submittedName>
        <fullName evidence="4">Uncharacterized protein</fullName>
    </submittedName>
</protein>
<feature type="domain" description="Headcase N-terminal" evidence="2">
    <location>
        <begin position="2"/>
        <end position="88"/>
    </location>
</feature>
<feature type="non-terminal residue" evidence="4">
    <location>
        <position position="389"/>
    </location>
</feature>
<evidence type="ECO:0000256" key="1">
    <source>
        <dbReference type="SAM" id="MobiDB-lite"/>
    </source>
</evidence>
<feature type="domain" description="Headcase middle" evidence="3">
    <location>
        <begin position="200"/>
        <end position="389"/>
    </location>
</feature>
<dbReference type="InterPro" id="IPR031947">
    <property type="entry name" value="Headcase_mid"/>
</dbReference>
<dbReference type="OrthoDB" id="10012848at2759"/>
<evidence type="ECO:0000259" key="3">
    <source>
        <dbReference type="Pfam" id="PF16002"/>
    </source>
</evidence>
<dbReference type="InterPro" id="IPR026066">
    <property type="entry name" value="Headcase"/>
</dbReference>
<proteinExistence type="predicted"/>
<dbReference type="EMBL" id="KB296703">
    <property type="protein sequence ID" value="ELU11446.1"/>
    <property type="molecule type" value="Genomic_DNA"/>
</dbReference>
<evidence type="ECO:0000313" key="4">
    <source>
        <dbReference type="EMBL" id="ELU11446.1"/>
    </source>
</evidence>
<dbReference type="PANTHER" id="PTHR13425:SF3">
    <property type="entry name" value="HEADCASE PROTEIN HOMOLOG"/>
    <property type="match status" value="1"/>
</dbReference>
<reference evidence="4" key="1">
    <citation type="journal article" date="2013" name="Nature">
        <title>Insights into bilaterian evolution from three spiralian genomes.</title>
        <authorList>
            <person name="Simakov O."/>
            <person name="Marletaz F."/>
            <person name="Cho S.J."/>
            <person name="Edsinger-Gonzales E."/>
            <person name="Havlak P."/>
            <person name="Hellsten U."/>
            <person name="Kuo D.H."/>
            <person name="Larsson T."/>
            <person name="Lv J."/>
            <person name="Arendt D."/>
            <person name="Savage R."/>
            <person name="Osoegawa K."/>
            <person name="de Jong P."/>
            <person name="Grimwood J."/>
            <person name="Chapman J.A."/>
            <person name="Shapiro H."/>
            <person name="Aerts A."/>
            <person name="Otillar R.P."/>
            <person name="Terry A.Y."/>
            <person name="Boore J.L."/>
            <person name="Grigoriev I.V."/>
            <person name="Lindberg D.R."/>
            <person name="Seaver E.C."/>
            <person name="Weisblat D.A."/>
            <person name="Putnam N.H."/>
            <person name="Rokhsar D.S."/>
        </authorList>
    </citation>
    <scope>NUCLEOTIDE SEQUENCE</scope>
    <source>
        <strain evidence="4">I ESC-2004</strain>
    </source>
</reference>
<dbReference type="HOGENOM" id="CLU_027672_0_0_1"/>
<organism evidence="4">
    <name type="scientific">Capitella teleta</name>
    <name type="common">Polychaete worm</name>
    <dbReference type="NCBI Taxonomy" id="283909"/>
    <lineage>
        <taxon>Eukaryota</taxon>
        <taxon>Metazoa</taxon>
        <taxon>Spiralia</taxon>
        <taxon>Lophotrochozoa</taxon>
        <taxon>Annelida</taxon>
        <taxon>Polychaeta</taxon>
        <taxon>Sedentaria</taxon>
        <taxon>Scolecida</taxon>
        <taxon>Capitellidae</taxon>
        <taxon>Capitella</taxon>
    </lineage>
</organism>
<name>R7V512_CAPTE</name>
<sequence>LIRDDDPGDAVRVVCNNEQCSEGKWMHADCFADWEQQVVLFLRSCGRARSWSEKQRLQNVWTKKGYDLAYKACDCKCGCGHLRKDLNYFQRPVAAAGAAAAAAAVADKKQKRTRKPSLTKTDKFCPLSGRNGGGVGAASCVAPSSGMHSFPASFQRPQLRVRTSSFSSTGSSPPSSAGTPPLTPGGKPKFDFFTDPDQAAAGNIFRRRTDLSVFNLLPRHQQNPYHIKMEDEGPHGNDETRCFLLTNLSSNHVTEAKCVVCQGSLPVFDKYPLIDGTFFLSPQRYNSDLQVSWEQRSLYLNAVCLRCLQRSRMRCRSCKSTWDGSTLVIGTMYSYDVFAAQACCPARVACKRCRRPVADPPGNRPFSDYSKMSQCNSCHAHDFHFVRPL</sequence>
<feature type="compositionally biased region" description="Low complexity" evidence="1">
    <location>
        <begin position="163"/>
        <end position="187"/>
    </location>
</feature>
<dbReference type="Pfam" id="PF16002">
    <property type="entry name" value="Headcase"/>
    <property type="match status" value="1"/>
</dbReference>
<feature type="region of interest" description="Disordered" evidence="1">
    <location>
        <begin position="161"/>
        <end position="189"/>
    </location>
</feature>
<accession>R7V512</accession>
<dbReference type="PANTHER" id="PTHR13425">
    <property type="entry name" value="HEADCASE PROTEIN"/>
    <property type="match status" value="1"/>
</dbReference>
<feature type="non-terminal residue" evidence="4">
    <location>
        <position position="1"/>
    </location>
</feature>
<gene>
    <name evidence="4" type="ORF">CAPTEDRAFT_23984</name>
</gene>
<evidence type="ECO:0000259" key="2">
    <source>
        <dbReference type="Pfam" id="PF15353"/>
    </source>
</evidence>
<dbReference type="OMA" id="EIRCFIL"/>